<evidence type="ECO:0008006" key="7">
    <source>
        <dbReference type="Google" id="ProtNLM"/>
    </source>
</evidence>
<name>A0A1E7Q9K4_9GAMM</name>
<evidence type="ECO:0000313" key="6">
    <source>
        <dbReference type="Proteomes" id="UP000242258"/>
    </source>
</evidence>
<proteinExistence type="predicted"/>
<evidence type="ECO:0000259" key="4">
    <source>
        <dbReference type="Pfam" id="PF08545"/>
    </source>
</evidence>
<dbReference type="GO" id="GO:0044550">
    <property type="term" value="P:secondary metabolite biosynthetic process"/>
    <property type="evidence" value="ECO:0007669"/>
    <property type="project" value="TreeGrafter"/>
</dbReference>
<feature type="domain" description="Beta-ketoacyl-[acyl-carrier-protein] synthase III C-terminal" evidence="3">
    <location>
        <begin position="280"/>
        <end position="355"/>
    </location>
</feature>
<dbReference type="AlphaFoldDB" id="A0A1E7Q9K4"/>
<feature type="domain" description="Beta-ketoacyl-[acyl-carrier-protein] synthase III N-terminal" evidence="4">
    <location>
        <begin position="124"/>
        <end position="194"/>
    </location>
</feature>
<evidence type="ECO:0000259" key="3">
    <source>
        <dbReference type="Pfam" id="PF08541"/>
    </source>
</evidence>
<dbReference type="InterPro" id="IPR013751">
    <property type="entry name" value="ACP_syn_III_N"/>
</dbReference>
<keyword evidence="1" id="KW-0808">Transferase</keyword>
<dbReference type="PANTHER" id="PTHR34069:SF2">
    <property type="entry name" value="BETA-KETOACYL-[ACYL-CARRIER-PROTEIN] SYNTHASE III"/>
    <property type="match status" value="1"/>
</dbReference>
<protein>
    <recommendedName>
        <fullName evidence="7">Beta-ketoacyl-[acyl-carrier-protein] synthase III C-terminal domain-containing protein</fullName>
    </recommendedName>
</protein>
<evidence type="ECO:0000313" key="5">
    <source>
        <dbReference type="EMBL" id="OEY70837.1"/>
    </source>
</evidence>
<dbReference type="GO" id="GO:0004315">
    <property type="term" value="F:3-oxoacyl-[acyl-carrier-protein] synthase activity"/>
    <property type="evidence" value="ECO:0007669"/>
    <property type="project" value="InterPro"/>
</dbReference>
<dbReference type="Proteomes" id="UP000242258">
    <property type="component" value="Unassembled WGS sequence"/>
</dbReference>
<dbReference type="InterPro" id="IPR013747">
    <property type="entry name" value="ACP_syn_III_C"/>
</dbReference>
<dbReference type="STRING" id="1628148.BI198_15685"/>
<dbReference type="PANTHER" id="PTHR34069">
    <property type="entry name" value="3-OXOACYL-[ACYL-CARRIER-PROTEIN] SYNTHASE 3"/>
    <property type="match status" value="1"/>
</dbReference>
<evidence type="ECO:0000256" key="1">
    <source>
        <dbReference type="ARBA" id="ARBA00022679"/>
    </source>
</evidence>
<dbReference type="Pfam" id="PF08545">
    <property type="entry name" value="ACP_syn_III"/>
    <property type="match status" value="1"/>
</dbReference>
<sequence>MNVFITSSGSFLPGPAINNEQIEPLLGLVHGKPSRLKRRILQSNGIHTRHYAMDANHNTLISNSAMAARAAEHCLSTSFLGKRQINMLSAATSQGDIVLPGFGSMVQAELGLSNIELHSSHGICSSSMMALKAAYTNLKAGEQSNALVVASELTSRLFKASRYEAAGAEVDFNAEFLRWMLSDGAGALLLEQQLRGQCFRIDWIRSFSHADAYPVCMSVGYPTDSSIQQSNGEAKSWQDYPTYAAAEAAGALLIRQDVRLLENIVKLGVDGYLRLISEGRVQPEKVDHVLCHYSSHYFRGKIFDMMQRAGVGIAEDKWYSNLYSRGNTGCASIFIMLDEFRRTQVYNTGDTILCMVPESGRFNNAYMQLTVVEAN</sequence>
<dbReference type="SUPFAM" id="SSF53901">
    <property type="entry name" value="Thiolase-like"/>
    <property type="match status" value="2"/>
</dbReference>
<dbReference type="Gene3D" id="3.40.47.10">
    <property type="match status" value="2"/>
</dbReference>
<dbReference type="GO" id="GO:0006633">
    <property type="term" value="P:fatty acid biosynthetic process"/>
    <property type="evidence" value="ECO:0007669"/>
    <property type="project" value="InterPro"/>
</dbReference>
<evidence type="ECO:0000256" key="2">
    <source>
        <dbReference type="ARBA" id="ARBA00023315"/>
    </source>
</evidence>
<dbReference type="Pfam" id="PF08541">
    <property type="entry name" value="ACP_syn_III_C"/>
    <property type="match status" value="1"/>
</dbReference>
<gene>
    <name evidence="5" type="ORF">BI198_15685</name>
</gene>
<keyword evidence="6" id="KW-1185">Reference proteome</keyword>
<keyword evidence="2" id="KW-0012">Acyltransferase</keyword>
<dbReference type="OrthoDB" id="2514738at2"/>
<comment type="caution">
    <text evidence="5">The sequence shown here is derived from an EMBL/GenBank/DDBJ whole genome shotgun (WGS) entry which is preliminary data.</text>
</comment>
<dbReference type="CDD" id="cd00827">
    <property type="entry name" value="init_cond_enzymes"/>
    <property type="match status" value="1"/>
</dbReference>
<dbReference type="EMBL" id="MKEK01000001">
    <property type="protein sequence ID" value="OEY70837.1"/>
    <property type="molecule type" value="Genomic_DNA"/>
</dbReference>
<organism evidence="5 6">
    <name type="scientific">Rheinheimera salexigens</name>
    <dbReference type="NCBI Taxonomy" id="1628148"/>
    <lineage>
        <taxon>Bacteria</taxon>
        <taxon>Pseudomonadati</taxon>
        <taxon>Pseudomonadota</taxon>
        <taxon>Gammaproteobacteria</taxon>
        <taxon>Chromatiales</taxon>
        <taxon>Chromatiaceae</taxon>
        <taxon>Rheinheimera</taxon>
    </lineage>
</organism>
<dbReference type="RefSeq" id="WP_070050463.1">
    <property type="nucleotide sequence ID" value="NZ_CBCSDO010000002.1"/>
</dbReference>
<dbReference type="InterPro" id="IPR016039">
    <property type="entry name" value="Thiolase-like"/>
</dbReference>
<reference evidence="6" key="1">
    <citation type="submission" date="2016-09" db="EMBL/GenBank/DDBJ databases">
        <authorList>
            <person name="Wan X."/>
            <person name="Hou S."/>
        </authorList>
    </citation>
    <scope>NUCLEOTIDE SEQUENCE [LARGE SCALE GENOMIC DNA]</scope>
    <source>
        <strain evidence="6">KH87</strain>
    </source>
</reference>
<accession>A0A1E7Q9K4</accession>